<evidence type="ECO:0000313" key="1">
    <source>
        <dbReference type="EMBL" id="CAL1376326.1"/>
    </source>
</evidence>
<proteinExistence type="predicted"/>
<gene>
    <name evidence="1" type="ORF">LTRI10_LOCUS18063</name>
</gene>
<name>A0AAV2DRV5_9ROSI</name>
<reference evidence="1 2" key="1">
    <citation type="submission" date="2024-04" db="EMBL/GenBank/DDBJ databases">
        <authorList>
            <person name="Fracassetti M."/>
        </authorList>
    </citation>
    <scope>NUCLEOTIDE SEQUENCE [LARGE SCALE GENOMIC DNA]</scope>
</reference>
<protein>
    <submittedName>
        <fullName evidence="1">Uncharacterized protein</fullName>
    </submittedName>
</protein>
<organism evidence="1 2">
    <name type="scientific">Linum trigynum</name>
    <dbReference type="NCBI Taxonomy" id="586398"/>
    <lineage>
        <taxon>Eukaryota</taxon>
        <taxon>Viridiplantae</taxon>
        <taxon>Streptophyta</taxon>
        <taxon>Embryophyta</taxon>
        <taxon>Tracheophyta</taxon>
        <taxon>Spermatophyta</taxon>
        <taxon>Magnoliopsida</taxon>
        <taxon>eudicotyledons</taxon>
        <taxon>Gunneridae</taxon>
        <taxon>Pentapetalae</taxon>
        <taxon>rosids</taxon>
        <taxon>fabids</taxon>
        <taxon>Malpighiales</taxon>
        <taxon>Linaceae</taxon>
        <taxon>Linum</taxon>
    </lineage>
</organism>
<dbReference type="AlphaFoldDB" id="A0AAV2DRV5"/>
<dbReference type="EMBL" id="OZ034816">
    <property type="protein sequence ID" value="CAL1376326.1"/>
    <property type="molecule type" value="Genomic_DNA"/>
</dbReference>
<dbReference type="Proteomes" id="UP001497516">
    <property type="component" value="Chromosome 3"/>
</dbReference>
<sequence length="98" mass="10344">MLRKGRAVLRWSGRSITAACDSTICIEAPASLAALTSTPTATFPVCSPTVCMTRLAGTPEASKLSNLAFFPAKIRGLASLLPRALDWEDRVGVLVVTP</sequence>
<keyword evidence="2" id="KW-1185">Reference proteome</keyword>
<evidence type="ECO:0000313" key="2">
    <source>
        <dbReference type="Proteomes" id="UP001497516"/>
    </source>
</evidence>
<accession>A0AAV2DRV5</accession>